<keyword evidence="11 13" id="KW-0472">Membrane</keyword>
<feature type="transmembrane region" description="Helical" evidence="13">
    <location>
        <begin position="239"/>
        <end position="257"/>
    </location>
</feature>
<evidence type="ECO:0000256" key="8">
    <source>
        <dbReference type="ARBA" id="ARBA00022985"/>
    </source>
</evidence>
<evidence type="ECO:0000256" key="10">
    <source>
        <dbReference type="ARBA" id="ARBA00023098"/>
    </source>
</evidence>
<evidence type="ECO:0000256" key="13">
    <source>
        <dbReference type="SAM" id="Phobius"/>
    </source>
</evidence>
<feature type="transmembrane region" description="Helical" evidence="13">
    <location>
        <begin position="119"/>
        <end position="138"/>
    </location>
</feature>
<accession>A0A5B2VTP9</accession>
<dbReference type="InterPro" id="IPR000620">
    <property type="entry name" value="EamA_dom"/>
</dbReference>
<keyword evidence="5" id="KW-0997">Cell inner membrane</keyword>
<keyword evidence="16" id="KW-1185">Reference proteome</keyword>
<evidence type="ECO:0000256" key="6">
    <source>
        <dbReference type="ARBA" id="ARBA00022556"/>
    </source>
</evidence>
<dbReference type="GO" id="GO:0009103">
    <property type="term" value="P:lipopolysaccharide biosynthetic process"/>
    <property type="evidence" value="ECO:0007669"/>
    <property type="project" value="UniProtKB-KW"/>
</dbReference>
<gene>
    <name evidence="15" type="ORF">F0L74_16460</name>
</gene>
<evidence type="ECO:0000256" key="3">
    <source>
        <dbReference type="ARBA" id="ARBA00022475"/>
    </source>
</evidence>
<dbReference type="GO" id="GO:0022857">
    <property type="term" value="F:transmembrane transporter activity"/>
    <property type="evidence" value="ECO:0007669"/>
    <property type="project" value="InterPro"/>
</dbReference>
<evidence type="ECO:0000259" key="14">
    <source>
        <dbReference type="Pfam" id="PF00892"/>
    </source>
</evidence>
<protein>
    <submittedName>
        <fullName evidence="15">EamA family transporter</fullName>
    </submittedName>
</protein>
<keyword evidence="7 13" id="KW-0812">Transmembrane</keyword>
<dbReference type="PANTHER" id="PTHR30561:SF1">
    <property type="entry name" value="MULTIDRUG TRANSPORTER EMRE"/>
    <property type="match status" value="1"/>
</dbReference>
<feature type="domain" description="EamA" evidence="14">
    <location>
        <begin position="5"/>
        <end position="136"/>
    </location>
</feature>
<evidence type="ECO:0000256" key="5">
    <source>
        <dbReference type="ARBA" id="ARBA00022519"/>
    </source>
</evidence>
<evidence type="ECO:0000313" key="16">
    <source>
        <dbReference type="Proteomes" id="UP000324611"/>
    </source>
</evidence>
<dbReference type="InterPro" id="IPR037185">
    <property type="entry name" value="EmrE-like"/>
</dbReference>
<feature type="transmembrane region" description="Helical" evidence="13">
    <location>
        <begin position="145"/>
        <end position="166"/>
    </location>
</feature>
<keyword evidence="2" id="KW-0813">Transport</keyword>
<feature type="transmembrane region" description="Helical" evidence="13">
    <location>
        <begin position="32"/>
        <end position="53"/>
    </location>
</feature>
<keyword evidence="10" id="KW-0443">Lipid metabolism</keyword>
<feature type="transmembrane region" description="Helical" evidence="13">
    <location>
        <begin position="172"/>
        <end position="194"/>
    </location>
</feature>
<evidence type="ECO:0000313" key="15">
    <source>
        <dbReference type="EMBL" id="KAA2241489.1"/>
    </source>
</evidence>
<keyword evidence="6" id="KW-0441">Lipid A biosynthesis</keyword>
<feature type="domain" description="EamA" evidence="14">
    <location>
        <begin position="149"/>
        <end position="283"/>
    </location>
</feature>
<dbReference type="SUPFAM" id="SSF103481">
    <property type="entry name" value="Multidrug resistance efflux transporter EmrE"/>
    <property type="match status" value="2"/>
</dbReference>
<keyword evidence="9 13" id="KW-1133">Transmembrane helix</keyword>
<evidence type="ECO:0000256" key="11">
    <source>
        <dbReference type="ARBA" id="ARBA00023136"/>
    </source>
</evidence>
<organism evidence="15 16">
    <name type="scientific">Chitinophaga agrisoli</name>
    <dbReference type="NCBI Taxonomy" id="2607653"/>
    <lineage>
        <taxon>Bacteria</taxon>
        <taxon>Pseudomonadati</taxon>
        <taxon>Bacteroidota</taxon>
        <taxon>Chitinophagia</taxon>
        <taxon>Chitinophagales</taxon>
        <taxon>Chitinophagaceae</taxon>
        <taxon>Chitinophaga</taxon>
    </lineage>
</organism>
<reference evidence="15 16" key="1">
    <citation type="submission" date="2019-09" db="EMBL/GenBank/DDBJ databases">
        <title>Chitinophaga ginsengihumi sp. nov., isolated from soil of ginseng rhizosphere.</title>
        <authorList>
            <person name="Lee J."/>
        </authorList>
    </citation>
    <scope>NUCLEOTIDE SEQUENCE [LARGE SCALE GENOMIC DNA]</scope>
    <source>
        <strain evidence="15 16">BN140078</strain>
    </source>
</reference>
<comment type="subcellular location">
    <subcellularLocation>
        <location evidence="1">Cell membrane</location>
        <topology evidence="1">Multi-pass membrane protein</topology>
    </subcellularLocation>
</comment>
<dbReference type="InterPro" id="IPR000390">
    <property type="entry name" value="Small_drug/metabolite_transptr"/>
</dbReference>
<feature type="transmembrane region" description="Helical" evidence="13">
    <location>
        <begin position="59"/>
        <end position="80"/>
    </location>
</feature>
<keyword evidence="4" id="KW-0444">Lipid biosynthesis</keyword>
<proteinExistence type="inferred from homology"/>
<evidence type="ECO:0000256" key="2">
    <source>
        <dbReference type="ARBA" id="ARBA00022448"/>
    </source>
</evidence>
<dbReference type="PANTHER" id="PTHR30561">
    <property type="entry name" value="SMR FAMILY PROTON-DEPENDENT DRUG EFFLUX TRANSPORTER SUGE"/>
    <property type="match status" value="1"/>
</dbReference>
<dbReference type="Proteomes" id="UP000324611">
    <property type="component" value="Unassembled WGS sequence"/>
</dbReference>
<evidence type="ECO:0000256" key="1">
    <source>
        <dbReference type="ARBA" id="ARBA00004651"/>
    </source>
</evidence>
<sequence length="285" mass="30958">MSVYALLLVIAAAVLHAAWNLITKQVNGKLPFFWLVSVASSVVCLPFFFVQAAHEQLNWTLPVMGLALVSAILHLLYFVLLQTGYRKADLSVVYPVARGAGPLFSVAGAMLLFSERPGLLALTGVCLIIAGVIVMTGLKVTKNARIVAGLQYGLLTGLFIAAYTLWDRTAVVDYHVSPLFITFASMLLPLVPLIPVMARKREEVKREIIQHWKQIIAVAVFQPVSYLLVLIALKTTPVSYVAPARELSIVVGVFFGANLLKEDDARKRIIAAIVILAGIVLLALG</sequence>
<feature type="transmembrane region" description="Helical" evidence="13">
    <location>
        <begin position="6"/>
        <end position="23"/>
    </location>
</feature>
<dbReference type="RefSeq" id="WP_149839003.1">
    <property type="nucleotide sequence ID" value="NZ_VUOC01000003.1"/>
</dbReference>
<feature type="transmembrane region" description="Helical" evidence="13">
    <location>
        <begin position="92"/>
        <end position="113"/>
    </location>
</feature>
<name>A0A5B2VTP9_9BACT</name>
<evidence type="ECO:0000256" key="9">
    <source>
        <dbReference type="ARBA" id="ARBA00022989"/>
    </source>
</evidence>
<dbReference type="AlphaFoldDB" id="A0A5B2VTP9"/>
<feature type="transmembrane region" description="Helical" evidence="13">
    <location>
        <begin position="269"/>
        <end position="284"/>
    </location>
</feature>
<feature type="transmembrane region" description="Helical" evidence="13">
    <location>
        <begin position="215"/>
        <end position="233"/>
    </location>
</feature>
<evidence type="ECO:0000256" key="4">
    <source>
        <dbReference type="ARBA" id="ARBA00022516"/>
    </source>
</evidence>
<reference evidence="15 16" key="2">
    <citation type="submission" date="2019-09" db="EMBL/GenBank/DDBJ databases">
        <authorList>
            <person name="Jin C."/>
        </authorList>
    </citation>
    <scope>NUCLEOTIDE SEQUENCE [LARGE SCALE GENOMIC DNA]</scope>
    <source>
        <strain evidence="15 16">BN140078</strain>
    </source>
</reference>
<keyword evidence="8" id="KW-0448">Lipopolysaccharide biosynthesis</keyword>
<comment type="similarity">
    <text evidence="12">Belongs to the drug/metabolite transporter (DMT) superfamily. Small multidrug resistance (SMR) (TC 2.A.7.1) family.</text>
</comment>
<comment type="caution">
    <text evidence="15">The sequence shown here is derived from an EMBL/GenBank/DDBJ whole genome shotgun (WGS) entry which is preliminary data.</text>
</comment>
<dbReference type="GO" id="GO:0005886">
    <property type="term" value="C:plasma membrane"/>
    <property type="evidence" value="ECO:0007669"/>
    <property type="project" value="UniProtKB-SubCell"/>
</dbReference>
<keyword evidence="3" id="KW-1003">Cell membrane</keyword>
<evidence type="ECO:0000256" key="12">
    <source>
        <dbReference type="ARBA" id="ARBA00038032"/>
    </source>
</evidence>
<dbReference type="EMBL" id="VUOC01000003">
    <property type="protein sequence ID" value="KAA2241489.1"/>
    <property type="molecule type" value="Genomic_DNA"/>
</dbReference>
<evidence type="ECO:0000256" key="7">
    <source>
        <dbReference type="ARBA" id="ARBA00022692"/>
    </source>
</evidence>
<dbReference type="Pfam" id="PF00892">
    <property type="entry name" value="EamA"/>
    <property type="match status" value="2"/>
</dbReference>
<dbReference type="GO" id="GO:0009245">
    <property type="term" value="P:lipid A biosynthetic process"/>
    <property type="evidence" value="ECO:0007669"/>
    <property type="project" value="UniProtKB-KW"/>
</dbReference>
<dbReference type="Gene3D" id="1.10.3730.20">
    <property type="match status" value="2"/>
</dbReference>